<evidence type="ECO:0000313" key="1">
    <source>
        <dbReference type="EMBL" id="VDD09998.1"/>
    </source>
</evidence>
<name>A0A3P6C6S4_BRAOL</name>
<sequence>MEPACLVDDAEFWLPTEFLTDDFLVEKENKESVFPYEPSHGDEESFLAGLSRKMVQSTLEDDDAMVTLELLYHHHLLSVSLRFAWGMTRCGGGYGCQARVSSQAAAWDMYCAATEELAMMSLTGYNNHRSGRGPLDHPGKHPLAPAKISNHGSGFYSRQSLQYQKLQAIQFQQLKEQQLMKYNRQLEQQRVNNHIKSSGHMDLSPSAWCTQPQRRAVSLGDRTGKRGSTGTGVFLPRSPVTAQTRKKPTLGTVLVPARVAHVLNLNESVVHQTPVRSSASFNDASWRQRSNNGGYSSQMMIEQTVNEPRLPSDWAY</sequence>
<dbReference type="PANTHER" id="PTHR33356:SF5">
    <property type="entry name" value="TIP41-LIKE PROTEIN"/>
    <property type="match status" value="1"/>
</dbReference>
<dbReference type="AlphaFoldDB" id="A0A3P6C6S4"/>
<organism evidence="1">
    <name type="scientific">Brassica oleracea</name>
    <name type="common">Wild cabbage</name>
    <dbReference type="NCBI Taxonomy" id="3712"/>
    <lineage>
        <taxon>Eukaryota</taxon>
        <taxon>Viridiplantae</taxon>
        <taxon>Streptophyta</taxon>
        <taxon>Embryophyta</taxon>
        <taxon>Tracheophyta</taxon>
        <taxon>Spermatophyta</taxon>
        <taxon>Magnoliopsida</taxon>
        <taxon>eudicotyledons</taxon>
        <taxon>Gunneridae</taxon>
        <taxon>Pentapetalae</taxon>
        <taxon>rosids</taxon>
        <taxon>malvids</taxon>
        <taxon>Brassicales</taxon>
        <taxon>Brassicaceae</taxon>
        <taxon>Brassiceae</taxon>
        <taxon>Brassica</taxon>
    </lineage>
</organism>
<protein>
    <submittedName>
        <fullName evidence="1">Uncharacterized protein</fullName>
    </submittedName>
</protein>
<dbReference type="PANTHER" id="PTHR33356">
    <property type="entry name" value="TIP41-LIKE PROTEIN"/>
    <property type="match status" value="1"/>
</dbReference>
<proteinExistence type="predicted"/>
<dbReference type="EMBL" id="LR031873">
    <property type="protein sequence ID" value="VDD09998.1"/>
    <property type="molecule type" value="Genomic_DNA"/>
</dbReference>
<accession>A0A3P6C6S4</accession>
<reference evidence="1" key="1">
    <citation type="submission" date="2018-11" db="EMBL/GenBank/DDBJ databases">
        <authorList>
            <consortium name="Genoscope - CEA"/>
            <person name="William W."/>
        </authorList>
    </citation>
    <scope>NUCLEOTIDE SEQUENCE</scope>
</reference>
<gene>
    <name evidence="1" type="ORF">BOLC4T25433H</name>
</gene>